<evidence type="ECO:0000313" key="1">
    <source>
        <dbReference type="EMBL" id="CAJ2670144.1"/>
    </source>
</evidence>
<accession>A0ACB0LKW3</accession>
<name>A0ACB0LKW3_TRIPR</name>
<organism evidence="1 2">
    <name type="scientific">Trifolium pratense</name>
    <name type="common">Red clover</name>
    <dbReference type="NCBI Taxonomy" id="57577"/>
    <lineage>
        <taxon>Eukaryota</taxon>
        <taxon>Viridiplantae</taxon>
        <taxon>Streptophyta</taxon>
        <taxon>Embryophyta</taxon>
        <taxon>Tracheophyta</taxon>
        <taxon>Spermatophyta</taxon>
        <taxon>Magnoliopsida</taxon>
        <taxon>eudicotyledons</taxon>
        <taxon>Gunneridae</taxon>
        <taxon>Pentapetalae</taxon>
        <taxon>rosids</taxon>
        <taxon>fabids</taxon>
        <taxon>Fabales</taxon>
        <taxon>Fabaceae</taxon>
        <taxon>Papilionoideae</taxon>
        <taxon>50 kb inversion clade</taxon>
        <taxon>NPAAA clade</taxon>
        <taxon>Hologalegina</taxon>
        <taxon>IRL clade</taxon>
        <taxon>Trifolieae</taxon>
        <taxon>Trifolium</taxon>
    </lineage>
</organism>
<protein>
    <submittedName>
        <fullName evidence="1">Uncharacterized protein</fullName>
    </submittedName>
</protein>
<sequence>MKDTIMPLLVQAFYFNAKVHPEKHLIISNIKGVEIHVTADTISDLLEVKRNGVTLYGKDWYATQFVSKNALIVEMFTDEGAHKEQLPSSMLNKEYKVFHNMCQHSIFPRTGSKNKKIALPYGMLLTRIFSSKSKPLIIKDLHNQWFTLGTKNLNHKKKEVDSGNTSTDIGSKRKKVDLDSNSNLLAKASGEQSENVLPTGENVDIHNVVSDPQPTTLNKSLHLRSTVSHEIETSSQRAGKILQGFYSTTTPMNTSVFSPIMISSHGSLQSMFSTDFVRNLMTSNSPDPSQVPVPSLYDSNF</sequence>
<comment type="caution">
    <text evidence="1">The sequence shown here is derived from an EMBL/GenBank/DDBJ whole genome shotgun (WGS) entry which is preliminary data.</text>
</comment>
<keyword evidence="2" id="KW-1185">Reference proteome</keyword>
<proteinExistence type="predicted"/>
<evidence type="ECO:0000313" key="2">
    <source>
        <dbReference type="Proteomes" id="UP001177021"/>
    </source>
</evidence>
<reference evidence="1" key="1">
    <citation type="submission" date="2023-10" db="EMBL/GenBank/DDBJ databases">
        <authorList>
            <person name="Rodriguez Cubillos JULIANA M."/>
            <person name="De Vega J."/>
        </authorList>
    </citation>
    <scope>NUCLEOTIDE SEQUENCE</scope>
</reference>
<gene>
    <name evidence="1" type="ORF">MILVUS5_LOCUS34224</name>
</gene>
<dbReference type="EMBL" id="CASHSV030000615">
    <property type="protein sequence ID" value="CAJ2670144.1"/>
    <property type="molecule type" value="Genomic_DNA"/>
</dbReference>
<dbReference type="Proteomes" id="UP001177021">
    <property type="component" value="Unassembled WGS sequence"/>
</dbReference>